<organism evidence="1 2">
    <name type="scientific">Panagrolaimus sp. JU765</name>
    <dbReference type="NCBI Taxonomy" id="591449"/>
    <lineage>
        <taxon>Eukaryota</taxon>
        <taxon>Metazoa</taxon>
        <taxon>Ecdysozoa</taxon>
        <taxon>Nematoda</taxon>
        <taxon>Chromadorea</taxon>
        <taxon>Rhabditida</taxon>
        <taxon>Tylenchina</taxon>
        <taxon>Panagrolaimomorpha</taxon>
        <taxon>Panagrolaimoidea</taxon>
        <taxon>Panagrolaimidae</taxon>
        <taxon>Panagrolaimus</taxon>
    </lineage>
</organism>
<dbReference type="WBParaSite" id="JU765_v2.g13567.t1">
    <property type="protein sequence ID" value="JU765_v2.g13567.t1"/>
    <property type="gene ID" value="JU765_v2.g13567"/>
</dbReference>
<dbReference type="Proteomes" id="UP000887576">
    <property type="component" value="Unplaced"/>
</dbReference>
<accession>A0AC34Q766</accession>
<evidence type="ECO:0000313" key="2">
    <source>
        <dbReference type="WBParaSite" id="JU765_v2.g13567.t1"/>
    </source>
</evidence>
<protein>
    <submittedName>
        <fullName evidence="2">t-SNARE coiled-coil homology domain-containing protein</fullName>
    </submittedName>
</protein>
<sequence length="92" mass="10465">MANKGYVKLSNDPSSSDTFVHDAFHQQQQIIRDQDEDLEQIGSTLHNLRQMTHQIGNELDEQSEMLDDLGSAMLTTETKMDNVMKKIAKISK</sequence>
<name>A0AC34Q766_9BILA</name>
<reference evidence="2" key="1">
    <citation type="submission" date="2022-11" db="UniProtKB">
        <authorList>
            <consortium name="WormBaseParasite"/>
        </authorList>
    </citation>
    <scope>IDENTIFICATION</scope>
</reference>
<evidence type="ECO:0000313" key="1">
    <source>
        <dbReference type="Proteomes" id="UP000887576"/>
    </source>
</evidence>
<proteinExistence type="predicted"/>